<dbReference type="Proteomes" id="UP000184357">
    <property type="component" value="Unassembled WGS sequence"/>
</dbReference>
<dbReference type="InterPro" id="IPR045490">
    <property type="entry name" value="DUF6432"/>
</dbReference>
<accession>A0A1M5JWP7</accession>
<organism evidence="1 2">
    <name type="scientific">Halobaculum gomorrense</name>
    <dbReference type="NCBI Taxonomy" id="43928"/>
    <lineage>
        <taxon>Archaea</taxon>
        <taxon>Methanobacteriati</taxon>
        <taxon>Methanobacteriota</taxon>
        <taxon>Stenosarchaea group</taxon>
        <taxon>Halobacteria</taxon>
        <taxon>Halobacteriales</taxon>
        <taxon>Haloferacaceae</taxon>
        <taxon>Halobaculum</taxon>
    </lineage>
</organism>
<evidence type="ECO:0000313" key="2">
    <source>
        <dbReference type="Proteomes" id="UP000184357"/>
    </source>
</evidence>
<dbReference type="AlphaFoldDB" id="A0A1M5JWP7"/>
<dbReference type="EMBL" id="FQWV01000001">
    <property type="protein sequence ID" value="SHG44730.1"/>
    <property type="molecule type" value="Genomic_DNA"/>
</dbReference>
<proteinExistence type="predicted"/>
<protein>
    <recommendedName>
        <fullName evidence="3">MarR family transcriptional regulator</fullName>
    </recommendedName>
</protein>
<evidence type="ECO:0008006" key="3">
    <source>
        <dbReference type="Google" id="ProtNLM"/>
    </source>
</evidence>
<dbReference type="OrthoDB" id="306709at2157"/>
<name>A0A1M5JWP7_9EURY</name>
<keyword evidence="2" id="KW-1185">Reference proteome</keyword>
<sequence length="99" mass="10571">MRVPPEFRDREDTQVAVLDALVGRADDGMTVLELRSGVDATIDEVEEALSALKSAGLIGVEQADGGVRIYPDDRVVPDAGDNVDEGPGLIDAIRRRLGL</sequence>
<evidence type="ECO:0000313" key="1">
    <source>
        <dbReference type="EMBL" id="SHG44730.1"/>
    </source>
</evidence>
<gene>
    <name evidence="1" type="ORF">SAMN05443636_0286</name>
</gene>
<dbReference type="STRING" id="43928.SAMN05443636_0286"/>
<dbReference type="RefSeq" id="WP_073306624.1">
    <property type="nucleotide sequence ID" value="NZ_FQWV01000001.1"/>
</dbReference>
<reference evidence="1 2" key="1">
    <citation type="submission" date="2016-11" db="EMBL/GenBank/DDBJ databases">
        <authorList>
            <person name="Jaros S."/>
            <person name="Januszkiewicz K."/>
            <person name="Wedrychowicz H."/>
        </authorList>
    </citation>
    <scope>NUCLEOTIDE SEQUENCE [LARGE SCALE GENOMIC DNA]</scope>
    <source>
        <strain evidence="1 2">DSM 9297</strain>
    </source>
</reference>
<dbReference type="Pfam" id="PF20024">
    <property type="entry name" value="DUF6432"/>
    <property type="match status" value="1"/>
</dbReference>